<feature type="domain" description="PX" evidence="6">
    <location>
        <begin position="1"/>
        <end position="135"/>
    </location>
</feature>
<dbReference type="GO" id="GO:0005737">
    <property type="term" value="C:cytoplasm"/>
    <property type="evidence" value="ECO:0007669"/>
    <property type="project" value="TreeGrafter"/>
</dbReference>
<evidence type="ECO:0000313" key="7">
    <source>
        <dbReference type="Ensembl" id="ENSSGRP00000040764.1"/>
    </source>
</evidence>
<evidence type="ECO:0000259" key="5">
    <source>
        <dbReference type="PROSITE" id="PS50002"/>
    </source>
</evidence>
<dbReference type="Gene3D" id="2.30.30.40">
    <property type="entry name" value="SH3 Domains"/>
    <property type="match status" value="1"/>
</dbReference>
<name>A0A672MYG3_SINGR</name>
<dbReference type="Gene3D" id="3.30.1520.10">
    <property type="entry name" value="Phox-like domain"/>
    <property type="match status" value="1"/>
</dbReference>
<reference evidence="7" key="2">
    <citation type="submission" date="2025-09" db="UniProtKB">
        <authorList>
            <consortium name="Ensembl"/>
        </authorList>
    </citation>
    <scope>IDENTIFICATION</scope>
</reference>
<sequence length="194" mass="22366">MTTQCCDVYLINVTYSDSTSHIIYRRYSKFFDLQMQILDKFPIEGGQKDPKKRIIPFLPGKILFRRSHVRDVAMKRLRFIDDYCRVSLSFLPSFMHFQDPPTYSALKFSACSPHQPMVLEQYVVVANYERQENSEIGLKAGETVDVIEKSESGWWFVSTAEEQGWVPATYLDSQSGTRDDLDLGTSRSGEGRTH</sequence>
<dbReference type="SMART" id="SM00326">
    <property type="entry name" value="SH3"/>
    <property type="match status" value="1"/>
</dbReference>
<evidence type="ECO:0000256" key="4">
    <source>
        <dbReference type="SAM" id="MobiDB-lite"/>
    </source>
</evidence>
<proteinExistence type="predicted"/>
<dbReference type="PROSITE" id="PS50195">
    <property type="entry name" value="PX"/>
    <property type="match status" value="1"/>
</dbReference>
<dbReference type="CDD" id="cd12074">
    <property type="entry name" value="SH3_Tks5_1"/>
    <property type="match status" value="1"/>
</dbReference>
<evidence type="ECO:0000259" key="6">
    <source>
        <dbReference type="PROSITE" id="PS50195"/>
    </source>
</evidence>
<feature type="domain" description="SH3" evidence="5">
    <location>
        <begin position="117"/>
        <end position="176"/>
    </location>
</feature>
<dbReference type="GO" id="GO:0035091">
    <property type="term" value="F:phosphatidylinositol binding"/>
    <property type="evidence" value="ECO:0007669"/>
    <property type="project" value="InterPro"/>
</dbReference>
<dbReference type="Pfam" id="PF00787">
    <property type="entry name" value="PX"/>
    <property type="match status" value="1"/>
</dbReference>
<reference evidence="7" key="1">
    <citation type="submission" date="2025-08" db="UniProtKB">
        <authorList>
            <consortium name="Ensembl"/>
        </authorList>
    </citation>
    <scope>IDENTIFICATION</scope>
</reference>
<dbReference type="SUPFAM" id="SSF64268">
    <property type="entry name" value="PX domain"/>
    <property type="match status" value="1"/>
</dbReference>
<dbReference type="Ensembl" id="ENSSGRT00000043693.1">
    <property type="protein sequence ID" value="ENSSGRP00000040764.1"/>
    <property type="gene ID" value="ENSSGRG00000022205.1"/>
</dbReference>
<dbReference type="GO" id="GO:0042554">
    <property type="term" value="P:superoxide anion generation"/>
    <property type="evidence" value="ECO:0007669"/>
    <property type="project" value="TreeGrafter"/>
</dbReference>
<dbReference type="InterPro" id="IPR001683">
    <property type="entry name" value="PX_dom"/>
</dbReference>
<keyword evidence="1 3" id="KW-0728">SH3 domain</keyword>
<keyword evidence="2" id="KW-0677">Repeat</keyword>
<keyword evidence="8" id="KW-1185">Reference proteome</keyword>
<dbReference type="SUPFAM" id="SSF50044">
    <property type="entry name" value="SH3-domain"/>
    <property type="match status" value="1"/>
</dbReference>
<evidence type="ECO:0000256" key="3">
    <source>
        <dbReference type="PROSITE-ProRule" id="PRU00192"/>
    </source>
</evidence>
<evidence type="ECO:0000256" key="2">
    <source>
        <dbReference type="ARBA" id="ARBA00022737"/>
    </source>
</evidence>
<dbReference type="PANTHER" id="PTHR15706:SF2">
    <property type="entry name" value="SH3 AND PX DOMAIN-CONTAINING PROTEIN 2A"/>
    <property type="match status" value="1"/>
</dbReference>
<dbReference type="InterPro" id="IPR036028">
    <property type="entry name" value="SH3-like_dom_sf"/>
</dbReference>
<evidence type="ECO:0000256" key="1">
    <source>
        <dbReference type="ARBA" id="ARBA00022443"/>
    </source>
</evidence>
<dbReference type="OMA" id="GHKATEN"/>
<protein>
    <recommendedName>
        <fullName evidence="9">SH3 and PX domains 2Aa</fullName>
    </recommendedName>
</protein>
<evidence type="ECO:0000313" key="8">
    <source>
        <dbReference type="Proteomes" id="UP000472262"/>
    </source>
</evidence>
<dbReference type="InterPro" id="IPR001452">
    <property type="entry name" value="SH3_domain"/>
</dbReference>
<dbReference type="InParanoid" id="A0A672MYG3"/>
<accession>A0A672MYG3</accession>
<dbReference type="Proteomes" id="UP000472262">
    <property type="component" value="Unassembled WGS sequence"/>
</dbReference>
<dbReference type="InterPro" id="IPR051228">
    <property type="entry name" value="NADPH_Oxidase/PX-Domain"/>
</dbReference>
<dbReference type="PANTHER" id="PTHR15706">
    <property type="entry name" value="SH3 MULTIPLE DOMAIN"/>
    <property type="match status" value="1"/>
</dbReference>
<evidence type="ECO:0008006" key="9">
    <source>
        <dbReference type="Google" id="ProtNLM"/>
    </source>
</evidence>
<organism evidence="7 8">
    <name type="scientific">Sinocyclocheilus grahami</name>
    <name type="common">Dianchi golden-line fish</name>
    <name type="synonym">Barbus grahami</name>
    <dbReference type="NCBI Taxonomy" id="75366"/>
    <lineage>
        <taxon>Eukaryota</taxon>
        <taxon>Metazoa</taxon>
        <taxon>Chordata</taxon>
        <taxon>Craniata</taxon>
        <taxon>Vertebrata</taxon>
        <taxon>Euteleostomi</taxon>
        <taxon>Actinopterygii</taxon>
        <taxon>Neopterygii</taxon>
        <taxon>Teleostei</taxon>
        <taxon>Ostariophysi</taxon>
        <taxon>Cypriniformes</taxon>
        <taxon>Cyprinidae</taxon>
        <taxon>Cyprininae</taxon>
        <taxon>Sinocyclocheilus</taxon>
    </lineage>
</organism>
<dbReference type="GO" id="GO:0016176">
    <property type="term" value="F:superoxide-generating NADPH oxidase activator activity"/>
    <property type="evidence" value="ECO:0007669"/>
    <property type="project" value="TreeGrafter"/>
</dbReference>
<feature type="region of interest" description="Disordered" evidence="4">
    <location>
        <begin position="171"/>
        <end position="194"/>
    </location>
</feature>
<dbReference type="Pfam" id="PF07653">
    <property type="entry name" value="SH3_2"/>
    <property type="match status" value="1"/>
</dbReference>
<dbReference type="InterPro" id="IPR036871">
    <property type="entry name" value="PX_dom_sf"/>
</dbReference>
<dbReference type="PROSITE" id="PS50002">
    <property type="entry name" value="SH3"/>
    <property type="match status" value="1"/>
</dbReference>
<dbReference type="InterPro" id="IPR035450">
    <property type="entry name" value="SH3PXD2A_SH3_1"/>
</dbReference>
<dbReference type="AlphaFoldDB" id="A0A672MYG3"/>